<dbReference type="CDD" id="cd03293">
    <property type="entry name" value="ABC_NrtD_SsuB_transporters"/>
    <property type="match status" value="1"/>
</dbReference>
<evidence type="ECO:0000259" key="4">
    <source>
        <dbReference type="PROSITE" id="PS50893"/>
    </source>
</evidence>
<gene>
    <name evidence="5" type="primary">ssuB_2</name>
    <name evidence="5" type="ORF">SPACI_005710</name>
</gene>
<sequence length="251" mass="28589">MRDSNHVTIHNLTKIYKKQNSEVLALNGISLNVSRNEFLCIVGASGCGKSTLLRIIGGLDREYSGTVSIGKTKITGPGLDRGIVFQEHRLLPWLTVWENMEFALQKGSKEEKNKLIIDHLKLVGLERFKNAYPGQLSGGMSQRVAIARALVNRPEILLLDEPFGALDALTRLKLQQEVLDIWEQEKTTMIMVTHDIEEAVYMGDRVIVMSERPGTIKKEFTIDLPRPRNRSDTVFQQIRKEIYQEFRQVEV</sequence>
<protein>
    <submittedName>
        <fullName evidence="5">Aliphatic sulfonates import ATP-binding protein SsuB</fullName>
        <ecNumber evidence="5">3.6.3.-</ecNumber>
    </submittedName>
</protein>
<reference evidence="5" key="1">
    <citation type="submission" date="2024-05" db="EMBL/GenBank/DDBJ databases">
        <title>Isolation and characterization of Sporomusa carbonis sp. nov., a carboxydotrophic hydrogenogen in the genus of Sporomusa isolated from a charcoal burning pile.</title>
        <authorList>
            <person name="Boeer T."/>
            <person name="Rosenbaum F."/>
            <person name="Eysell L."/>
            <person name="Mueller V."/>
            <person name="Daniel R."/>
            <person name="Poehlein A."/>
        </authorList>
    </citation>
    <scope>NUCLEOTIDE SEQUENCE [LARGE SCALE GENOMIC DNA]</scope>
    <source>
        <strain evidence="5">DSM 3132</strain>
    </source>
</reference>
<keyword evidence="5" id="KW-0378">Hydrolase</keyword>
<dbReference type="Gene3D" id="3.40.50.300">
    <property type="entry name" value="P-loop containing nucleotide triphosphate hydrolases"/>
    <property type="match status" value="1"/>
</dbReference>
<dbReference type="GO" id="GO:0005524">
    <property type="term" value="F:ATP binding"/>
    <property type="evidence" value="ECO:0007669"/>
    <property type="project" value="UniProtKB-KW"/>
</dbReference>
<keyword evidence="1" id="KW-0813">Transport</keyword>
<dbReference type="SUPFAM" id="SSF52540">
    <property type="entry name" value="P-loop containing nucleoside triphosphate hydrolases"/>
    <property type="match status" value="1"/>
</dbReference>
<dbReference type="Proteomes" id="UP000216052">
    <property type="component" value="Chromosome"/>
</dbReference>
<dbReference type="EMBL" id="CP155571">
    <property type="protein sequence ID" value="XFO70572.1"/>
    <property type="molecule type" value="Genomic_DNA"/>
</dbReference>
<dbReference type="RefSeq" id="WP_093794235.1">
    <property type="nucleotide sequence ID" value="NZ_CP155571.1"/>
</dbReference>
<organism evidence="5 6">
    <name type="scientific">Sporomusa acidovorans (strain ATCC 49682 / DSM 3132 / Mol)</name>
    <dbReference type="NCBI Taxonomy" id="1123286"/>
    <lineage>
        <taxon>Bacteria</taxon>
        <taxon>Bacillati</taxon>
        <taxon>Bacillota</taxon>
        <taxon>Negativicutes</taxon>
        <taxon>Selenomonadales</taxon>
        <taxon>Sporomusaceae</taxon>
        <taxon>Sporomusa</taxon>
    </lineage>
</organism>
<feature type="domain" description="ABC transporter" evidence="4">
    <location>
        <begin position="7"/>
        <end position="236"/>
    </location>
</feature>
<evidence type="ECO:0000256" key="3">
    <source>
        <dbReference type="ARBA" id="ARBA00022840"/>
    </source>
</evidence>
<dbReference type="PROSITE" id="PS00211">
    <property type="entry name" value="ABC_TRANSPORTER_1"/>
    <property type="match status" value="1"/>
</dbReference>
<keyword evidence="3 5" id="KW-0067">ATP-binding</keyword>
<dbReference type="InterPro" id="IPR003593">
    <property type="entry name" value="AAA+_ATPase"/>
</dbReference>
<dbReference type="InterPro" id="IPR050166">
    <property type="entry name" value="ABC_transporter_ATP-bind"/>
</dbReference>
<dbReference type="EC" id="3.6.3.-" evidence="5"/>
<evidence type="ECO:0000313" key="6">
    <source>
        <dbReference type="Proteomes" id="UP000216052"/>
    </source>
</evidence>
<evidence type="ECO:0000313" key="5">
    <source>
        <dbReference type="EMBL" id="XFO70572.1"/>
    </source>
</evidence>
<dbReference type="PROSITE" id="PS50893">
    <property type="entry name" value="ABC_TRANSPORTER_2"/>
    <property type="match status" value="1"/>
</dbReference>
<dbReference type="InterPro" id="IPR017871">
    <property type="entry name" value="ABC_transporter-like_CS"/>
</dbReference>
<dbReference type="InterPro" id="IPR027417">
    <property type="entry name" value="P-loop_NTPase"/>
</dbReference>
<dbReference type="PANTHER" id="PTHR42788">
    <property type="entry name" value="TAURINE IMPORT ATP-BINDING PROTEIN-RELATED"/>
    <property type="match status" value="1"/>
</dbReference>
<keyword evidence="2" id="KW-0547">Nucleotide-binding</keyword>
<accession>A0ABZ3IXT4</accession>
<dbReference type="PANTHER" id="PTHR42788:SF13">
    <property type="entry name" value="ALIPHATIC SULFONATES IMPORT ATP-BINDING PROTEIN SSUB"/>
    <property type="match status" value="1"/>
</dbReference>
<dbReference type="InterPro" id="IPR003439">
    <property type="entry name" value="ABC_transporter-like_ATP-bd"/>
</dbReference>
<dbReference type="GO" id="GO:0016787">
    <property type="term" value="F:hydrolase activity"/>
    <property type="evidence" value="ECO:0007669"/>
    <property type="project" value="UniProtKB-KW"/>
</dbReference>
<name>A0ABZ3IXT4_SPOA4</name>
<proteinExistence type="predicted"/>
<dbReference type="SMART" id="SM00382">
    <property type="entry name" value="AAA"/>
    <property type="match status" value="1"/>
</dbReference>
<dbReference type="Pfam" id="PF00005">
    <property type="entry name" value="ABC_tran"/>
    <property type="match status" value="1"/>
</dbReference>
<evidence type="ECO:0000256" key="1">
    <source>
        <dbReference type="ARBA" id="ARBA00022448"/>
    </source>
</evidence>
<keyword evidence="6" id="KW-1185">Reference proteome</keyword>
<evidence type="ECO:0000256" key="2">
    <source>
        <dbReference type="ARBA" id="ARBA00022741"/>
    </source>
</evidence>